<dbReference type="Gene3D" id="2.130.10.10">
    <property type="entry name" value="YVTN repeat-like/Quinoprotein amine dehydrogenase"/>
    <property type="match status" value="2"/>
</dbReference>
<dbReference type="InterPro" id="IPR015943">
    <property type="entry name" value="WD40/YVTN_repeat-like_dom_sf"/>
</dbReference>
<dbReference type="InterPro" id="IPR001680">
    <property type="entry name" value="WD40_rpt"/>
</dbReference>
<comment type="subcellular location">
    <subcellularLocation>
        <location evidence="1">Cell projection</location>
        <location evidence="1">Cilium</location>
    </subcellularLocation>
</comment>
<evidence type="ECO:0000256" key="4">
    <source>
        <dbReference type="ARBA" id="ARBA00022803"/>
    </source>
</evidence>
<dbReference type="InterPro" id="IPR056156">
    <property type="entry name" value="TPR_IF140_C"/>
</dbReference>
<dbReference type="GeneID" id="101849986"/>
<dbReference type="Pfam" id="PF24760">
    <property type="entry name" value="TPR_IF140_C"/>
    <property type="match status" value="1"/>
</dbReference>
<gene>
    <name evidence="13" type="primary">LOC101849986</name>
</gene>
<dbReference type="InterPro" id="IPR036322">
    <property type="entry name" value="WD40_repeat_dom_sf"/>
</dbReference>
<proteinExistence type="predicted"/>
<feature type="domain" description="IF140/IFT172/WDR19 TPR" evidence="11">
    <location>
        <begin position="803"/>
        <end position="1288"/>
    </location>
</feature>
<evidence type="ECO:0000256" key="3">
    <source>
        <dbReference type="ARBA" id="ARBA00022737"/>
    </source>
</evidence>
<dbReference type="Pfam" id="PF23383">
    <property type="entry name" value="Beta-prop_IFT140_1st"/>
    <property type="match status" value="1"/>
</dbReference>
<sequence>MAVHFDHRLETDGAGINTDIGWLKSSPLVAVLAYSEDRGGSVMIFNEEGEKIPHKPIGHQGHPTAYSWHPTRKILAVGWETGEITLWNEQDKELIEAPHLHHSEITVMRWSSHGSRLVTADTAGVLIGWKSDSKGRLGQDPFQHHLQEPISQIILKPAPPPDPVMDINSLARAAVSGDESALEMFNWKKGGKNKSSGAPFGPQESLAFFIGGASGGVYYMGDQGRCVQCFSLDVAIKKLLFYEEKNVLVTITETLMLTQHAVFGEMDTKEILKVKLSGRSDNPTFIWAGKGILATATGEMGVRMWDLEQDDNYILTLEGHSGYDQNELIMCLAYHPQYGVLAAGTNMGNVALWKYSPPGGGRRVDGDEKWKLQAPATVEGPIRQIEWSYSRGLMAVNTIANVYILCEQVMSYGYRDQTAVVQYGPGALNIEMFAAGNHHDLKTEIQVKGICTTKDTLAVWNGKRVIIYEYSPDKAMIKAAGTFASEALVVALYEQNVYTIEQNKVQVRTFQGTVKQLMTFAEPEGHPVSLDVCGSYLVVATDVGVLRVYDLSRREAKAHSSPKNLADVIPGFGAAVGAKVNCAGNRVSVQVTSADGKPDPKMYFWDVELDTVQYFNFETGRGEQDDYAAPSGGQDENDTNDAERGKNQAARDIAGRYPVSQHWDPSEAKLFVCEAWVLPDTVDHSMDHRHSLTKIVDERPVEVMVVSLFCTPENGLLIQDSFPLPDNFNTLMGVEVPYYYFTKKGENATDDQQEFGVVNPETGATSYPKLVARKIMRDFVGLENSDRGTRDAMMSFSFFLAVGNMDEAFKAIKLIKSESVWENMAKMCVKSRRLDVASVCLGNMGHARGAKALREALKEPELDARVAVLATQLGLYEDAERLLKNCKRYDLLNQFYQSRGEWQKALETAEMYDRIHLRTTFYNHARHLEDLGDTQAAIPNFEKSETHKFEVPRMLADDPDQLEEYVSKSKDKTLRRWWAQYMESTGDMDTAIKYYETAQDFFSLVRVYCYCGDMDKAAEICNETGDRAACYYLARQYENQDQIKEAVHFFQRAHAYGSAIRLCKEHGFEDQLLNSALMGRPEDMMEAARYYETRQGFQDKAVMLYHKAGNYSKALELAFTTKQFGALQLISSDLDERADPELLQRCADFFLENGQYDKAVDLLAIGKKFWEAVKICMDQTVEITEDLAEKLTPDKEFDPDPMARLKILEAIAEVCMHQGAYHLATKKFTQAGNKIKAMKALLKSGDTEKIVFFAGVSRQKEIYVMAANYLQSMDWRKDPDIMKNIIGFYTKGRALDALASFYDACAQVEIDEYQNYDKALGALGEAYKCMSKAKMDDSMLQEEKVGNIKHKMALIKRFVMARRMYQENAEEAIKQCQVLLEERDVDTAVRVGDIYGFIIEHYASKERWKAAHAQLEELQSRLPGIHLGYYVNMKTLEAIHGALSLPMDRALKSDRLNGFHVNQGEEEEEGGDFVEEEVIDDMYQGGGERV</sequence>
<dbReference type="RefSeq" id="XP_035829436.1">
    <property type="nucleotide sequence ID" value="XM_035973543.1"/>
</dbReference>
<dbReference type="InterPro" id="IPR056168">
    <property type="entry name" value="TPR_IF140/IFT172/WDR19"/>
</dbReference>
<feature type="domain" description="IFT140 second beta-propeller" evidence="9">
    <location>
        <begin position="416"/>
        <end position="744"/>
    </location>
</feature>
<evidence type="ECO:0000313" key="12">
    <source>
        <dbReference type="Proteomes" id="UP000694888"/>
    </source>
</evidence>
<keyword evidence="2" id="KW-0853">WD repeat</keyword>
<keyword evidence="5" id="KW-0969">Cilium</keyword>
<dbReference type="Proteomes" id="UP000694888">
    <property type="component" value="Unplaced"/>
</dbReference>
<dbReference type="InterPro" id="IPR056154">
    <property type="entry name" value="Beta-prop_IFT140_1st"/>
</dbReference>
<dbReference type="SUPFAM" id="SSF50978">
    <property type="entry name" value="WD40 repeat-like"/>
    <property type="match status" value="1"/>
</dbReference>
<name>A0ABM1W443_APLCA</name>
<dbReference type="Gene3D" id="1.25.40.470">
    <property type="match status" value="2"/>
</dbReference>
<feature type="region of interest" description="Disordered" evidence="7">
    <location>
        <begin position="622"/>
        <end position="648"/>
    </location>
</feature>
<feature type="domain" description="IF140 C-terminal TPR" evidence="10">
    <location>
        <begin position="1296"/>
        <end position="1419"/>
    </location>
</feature>
<reference evidence="13" key="1">
    <citation type="submission" date="2025-08" db="UniProtKB">
        <authorList>
            <consortium name="RefSeq"/>
        </authorList>
    </citation>
    <scope>IDENTIFICATION</scope>
</reference>
<protein>
    <submittedName>
        <fullName evidence="13">Intraflagellar transport protein 140 homolog</fullName>
    </submittedName>
</protein>
<dbReference type="PANTHER" id="PTHR15722">
    <property type="entry name" value="IFT140/172-RELATED"/>
    <property type="match status" value="1"/>
</dbReference>
<evidence type="ECO:0000256" key="7">
    <source>
        <dbReference type="SAM" id="MobiDB-lite"/>
    </source>
</evidence>
<keyword evidence="3" id="KW-0677">Repeat</keyword>
<keyword evidence="12" id="KW-1185">Reference proteome</keyword>
<evidence type="ECO:0000259" key="8">
    <source>
        <dbReference type="Pfam" id="PF23383"/>
    </source>
</evidence>
<dbReference type="InterPro" id="IPR056155">
    <property type="entry name" value="Beta-prop_IFT140_2nd"/>
</dbReference>
<evidence type="ECO:0000259" key="9">
    <source>
        <dbReference type="Pfam" id="PF23385"/>
    </source>
</evidence>
<dbReference type="InterPro" id="IPR011990">
    <property type="entry name" value="TPR-like_helical_dom_sf"/>
</dbReference>
<dbReference type="SMART" id="SM00320">
    <property type="entry name" value="WD40"/>
    <property type="match status" value="5"/>
</dbReference>
<dbReference type="Pfam" id="PF23385">
    <property type="entry name" value="Beta-prop_IFT140_2nd"/>
    <property type="match status" value="1"/>
</dbReference>
<evidence type="ECO:0000256" key="5">
    <source>
        <dbReference type="ARBA" id="ARBA00023069"/>
    </source>
</evidence>
<evidence type="ECO:0000256" key="6">
    <source>
        <dbReference type="ARBA" id="ARBA00023273"/>
    </source>
</evidence>
<evidence type="ECO:0000259" key="11">
    <source>
        <dbReference type="Pfam" id="PF24762"/>
    </source>
</evidence>
<evidence type="ECO:0000256" key="2">
    <source>
        <dbReference type="ARBA" id="ARBA00022574"/>
    </source>
</evidence>
<accession>A0ABM1W443</accession>
<feature type="domain" description="IFT140 first beta-propeller" evidence="8">
    <location>
        <begin position="2"/>
        <end position="408"/>
    </location>
</feature>
<keyword evidence="4" id="KW-0802">TPR repeat</keyword>
<organism evidence="12 13">
    <name type="scientific">Aplysia californica</name>
    <name type="common">California sea hare</name>
    <dbReference type="NCBI Taxonomy" id="6500"/>
    <lineage>
        <taxon>Eukaryota</taxon>
        <taxon>Metazoa</taxon>
        <taxon>Spiralia</taxon>
        <taxon>Lophotrochozoa</taxon>
        <taxon>Mollusca</taxon>
        <taxon>Gastropoda</taxon>
        <taxon>Heterobranchia</taxon>
        <taxon>Euthyneura</taxon>
        <taxon>Tectipleura</taxon>
        <taxon>Aplysiida</taxon>
        <taxon>Aplysioidea</taxon>
        <taxon>Aplysiidae</taxon>
        <taxon>Aplysia</taxon>
    </lineage>
</organism>
<keyword evidence="6" id="KW-0966">Cell projection</keyword>
<dbReference type="Pfam" id="PF24762">
    <property type="entry name" value="TPR_IF140-IFT172"/>
    <property type="match status" value="1"/>
</dbReference>
<evidence type="ECO:0000256" key="1">
    <source>
        <dbReference type="ARBA" id="ARBA00004138"/>
    </source>
</evidence>
<evidence type="ECO:0000259" key="10">
    <source>
        <dbReference type="Pfam" id="PF24760"/>
    </source>
</evidence>
<evidence type="ECO:0000313" key="13">
    <source>
        <dbReference type="RefSeq" id="XP_035829436.1"/>
    </source>
</evidence>
<dbReference type="SUPFAM" id="SSF48452">
    <property type="entry name" value="TPR-like"/>
    <property type="match status" value="1"/>
</dbReference>
<dbReference type="PANTHER" id="PTHR15722:SF7">
    <property type="entry name" value="INTRAFLAGELLAR TRANSPORT PROTEIN 140 HOMOLOG"/>
    <property type="match status" value="1"/>
</dbReference>